<evidence type="ECO:0000256" key="4">
    <source>
        <dbReference type="ARBA" id="ARBA00023157"/>
    </source>
</evidence>
<keyword evidence="2" id="KW-0106">Calcium</keyword>
<dbReference type="OrthoDB" id="10255512at2759"/>
<dbReference type="InterPro" id="IPR016187">
    <property type="entry name" value="CTDL_fold"/>
</dbReference>
<evidence type="ECO:0000256" key="5">
    <source>
        <dbReference type="SAM" id="MobiDB-lite"/>
    </source>
</evidence>
<evidence type="ECO:0000313" key="9">
    <source>
        <dbReference type="Proteomes" id="UP000327468"/>
    </source>
</evidence>
<dbReference type="PANTHER" id="PTHR22799">
    <property type="entry name" value="TETRANECTIN-RELATED"/>
    <property type="match status" value="1"/>
</dbReference>
<protein>
    <recommendedName>
        <fullName evidence="7">C-type lectin domain-containing protein</fullName>
    </recommendedName>
</protein>
<reference evidence="8 9" key="1">
    <citation type="submission" date="2019-06" db="EMBL/GenBank/DDBJ databases">
        <title>A chromosome-scale genome assembly of the striped catfish, Pangasianodon hypophthalmus.</title>
        <authorList>
            <person name="Wen M."/>
            <person name="Zahm M."/>
            <person name="Roques C."/>
            <person name="Cabau C."/>
            <person name="Klopp C."/>
            <person name="Donnadieu C."/>
            <person name="Jouanno E."/>
            <person name="Avarre J.-C."/>
            <person name="Campet M."/>
            <person name="Ha T.T.T."/>
            <person name="Dugue R."/>
            <person name="Lampietro C."/>
            <person name="Louis A."/>
            <person name="Herpin A."/>
            <person name="Echchiki A."/>
            <person name="Berthelot C."/>
            <person name="Parey E."/>
            <person name="Roest-Crollius H."/>
            <person name="Braasch I."/>
            <person name="Postlethwait J."/>
            <person name="Bobe J."/>
            <person name="Montfort J."/>
            <person name="Bouchez O."/>
            <person name="Begum T."/>
            <person name="Schartl M."/>
            <person name="Guiguen Y."/>
        </authorList>
    </citation>
    <scope>NUCLEOTIDE SEQUENCE [LARGE SCALE GENOMIC DNA]</scope>
    <source>
        <strain evidence="8 9">Indonesia</strain>
        <tissue evidence="8">Blood</tissue>
    </source>
</reference>
<dbReference type="InterPro" id="IPR051663">
    <property type="entry name" value="CLec_Tetranectin-domain"/>
</dbReference>
<evidence type="ECO:0000256" key="2">
    <source>
        <dbReference type="ARBA" id="ARBA00022837"/>
    </source>
</evidence>
<evidence type="ECO:0000256" key="6">
    <source>
        <dbReference type="SAM" id="SignalP"/>
    </source>
</evidence>
<comment type="caution">
    <text evidence="8">The sequence shown here is derived from an EMBL/GenBank/DDBJ whole genome shotgun (WGS) entry which is preliminary data.</text>
</comment>
<keyword evidence="9" id="KW-1185">Reference proteome</keyword>
<sequence>MVLFSALLLSKLLLLHFGLHLTAGDVGGPSCVICPPGPPSPPCSCPPGPPGPQGPPGPKGPQGIPGFPGPKGMPGLPGLPGQPGKPGLQGPPGPPGAIDSMKEEITSLRTRLSLLEKATSFQTFINVGKKYYVTEGHAKNFKEGLGLCHNARGTLALPRNEEENQVLYKLLRIMKSEYVFLGMSYSKLEKGFVDTEGKFLNFFKWDKGEPNKSEREEDCFVMGSNGTWIDISCEQQHLIVCELA</sequence>
<keyword evidence="1" id="KW-0430">Lectin</keyword>
<evidence type="ECO:0000259" key="7">
    <source>
        <dbReference type="PROSITE" id="PS50041"/>
    </source>
</evidence>
<dbReference type="GO" id="GO:0001503">
    <property type="term" value="P:ossification"/>
    <property type="evidence" value="ECO:0007669"/>
    <property type="project" value="TreeGrafter"/>
</dbReference>
<dbReference type="Pfam" id="PF00059">
    <property type="entry name" value="Lectin_C"/>
    <property type="match status" value="1"/>
</dbReference>
<feature type="chain" id="PRO_5024429600" description="C-type lectin domain-containing protein" evidence="6">
    <location>
        <begin position="25"/>
        <end position="244"/>
    </location>
</feature>
<dbReference type="InterPro" id="IPR001304">
    <property type="entry name" value="C-type_lectin-like"/>
</dbReference>
<dbReference type="AlphaFoldDB" id="A0A5N5PCG8"/>
<feature type="region of interest" description="Disordered" evidence="5">
    <location>
        <begin position="40"/>
        <end position="100"/>
    </location>
</feature>
<dbReference type="Pfam" id="PF01391">
    <property type="entry name" value="Collagen"/>
    <property type="match status" value="1"/>
</dbReference>
<feature type="compositionally biased region" description="Pro residues" evidence="5">
    <location>
        <begin position="40"/>
        <end position="59"/>
    </location>
</feature>
<dbReference type="EMBL" id="VFJC01000006">
    <property type="protein sequence ID" value="KAB5577445.1"/>
    <property type="molecule type" value="Genomic_DNA"/>
</dbReference>
<gene>
    <name evidence="8" type="ORF">PHYPO_G00210330</name>
</gene>
<dbReference type="InterPro" id="IPR016186">
    <property type="entry name" value="C-type_lectin-like/link_sf"/>
</dbReference>
<keyword evidence="4" id="KW-1015">Disulfide bond</keyword>
<dbReference type="PROSITE" id="PS00615">
    <property type="entry name" value="C_TYPE_LECTIN_1"/>
    <property type="match status" value="1"/>
</dbReference>
<dbReference type="Proteomes" id="UP000327468">
    <property type="component" value="Chromosome 5"/>
</dbReference>
<dbReference type="SMART" id="SM00034">
    <property type="entry name" value="CLECT"/>
    <property type="match status" value="1"/>
</dbReference>
<evidence type="ECO:0000313" key="8">
    <source>
        <dbReference type="EMBL" id="KAB5577445.1"/>
    </source>
</evidence>
<dbReference type="GO" id="GO:0030246">
    <property type="term" value="F:carbohydrate binding"/>
    <property type="evidence" value="ECO:0007669"/>
    <property type="project" value="UniProtKB-KW"/>
</dbReference>
<evidence type="ECO:0000256" key="1">
    <source>
        <dbReference type="ARBA" id="ARBA00022734"/>
    </source>
</evidence>
<dbReference type="GO" id="GO:0005615">
    <property type="term" value="C:extracellular space"/>
    <property type="evidence" value="ECO:0007669"/>
    <property type="project" value="TreeGrafter"/>
</dbReference>
<proteinExistence type="predicted"/>
<accession>A0A5N5PCG8</accession>
<name>A0A5N5PCG8_PANHP</name>
<dbReference type="InterPro" id="IPR008160">
    <property type="entry name" value="Collagen"/>
</dbReference>
<dbReference type="SUPFAM" id="SSF56436">
    <property type="entry name" value="C-type lectin-like"/>
    <property type="match status" value="1"/>
</dbReference>
<dbReference type="GO" id="GO:0005581">
    <property type="term" value="C:collagen trimer"/>
    <property type="evidence" value="ECO:0007669"/>
    <property type="project" value="UniProtKB-KW"/>
</dbReference>
<dbReference type="InterPro" id="IPR018378">
    <property type="entry name" value="C-type_lectin_CS"/>
</dbReference>
<dbReference type="Gene3D" id="3.10.100.10">
    <property type="entry name" value="Mannose-Binding Protein A, subunit A"/>
    <property type="match status" value="1"/>
</dbReference>
<feature type="signal peptide" evidence="6">
    <location>
        <begin position="1"/>
        <end position="24"/>
    </location>
</feature>
<organism evidence="8 9">
    <name type="scientific">Pangasianodon hypophthalmus</name>
    <name type="common">Striped catfish</name>
    <name type="synonym">Helicophagus hypophthalmus</name>
    <dbReference type="NCBI Taxonomy" id="310915"/>
    <lineage>
        <taxon>Eukaryota</taxon>
        <taxon>Metazoa</taxon>
        <taxon>Chordata</taxon>
        <taxon>Craniata</taxon>
        <taxon>Vertebrata</taxon>
        <taxon>Euteleostomi</taxon>
        <taxon>Actinopterygii</taxon>
        <taxon>Neopterygii</taxon>
        <taxon>Teleostei</taxon>
        <taxon>Ostariophysi</taxon>
        <taxon>Siluriformes</taxon>
        <taxon>Pangasiidae</taxon>
        <taxon>Pangasianodon</taxon>
    </lineage>
</organism>
<keyword evidence="6" id="KW-0732">Signal</keyword>
<feature type="domain" description="C-type lectin" evidence="7">
    <location>
        <begin position="131"/>
        <end position="242"/>
    </location>
</feature>
<dbReference type="PROSITE" id="PS50041">
    <property type="entry name" value="C_TYPE_LECTIN_2"/>
    <property type="match status" value="1"/>
</dbReference>
<evidence type="ECO:0000256" key="3">
    <source>
        <dbReference type="ARBA" id="ARBA00023119"/>
    </source>
</evidence>
<keyword evidence="3" id="KW-0176">Collagen</keyword>
<dbReference type="PANTHER" id="PTHR22799:SF6">
    <property type="entry name" value="C-TYPE LECTIN DOMAIN FAMILY 4 MEMBER M-LIKE"/>
    <property type="match status" value="1"/>
</dbReference>